<dbReference type="Proteomes" id="UP001390339">
    <property type="component" value="Unassembled WGS sequence"/>
</dbReference>
<evidence type="ECO:0000313" key="2">
    <source>
        <dbReference type="EMBL" id="KAK8856668.1"/>
    </source>
</evidence>
<organism evidence="2 3">
    <name type="scientific">Apiospora arundinis</name>
    <dbReference type="NCBI Taxonomy" id="335852"/>
    <lineage>
        <taxon>Eukaryota</taxon>
        <taxon>Fungi</taxon>
        <taxon>Dikarya</taxon>
        <taxon>Ascomycota</taxon>
        <taxon>Pezizomycotina</taxon>
        <taxon>Sordariomycetes</taxon>
        <taxon>Xylariomycetidae</taxon>
        <taxon>Amphisphaeriales</taxon>
        <taxon>Apiosporaceae</taxon>
        <taxon>Apiospora</taxon>
    </lineage>
</organism>
<evidence type="ECO:0000313" key="3">
    <source>
        <dbReference type="Proteomes" id="UP001390339"/>
    </source>
</evidence>
<gene>
    <name evidence="2" type="ORF">PGQ11_012580</name>
</gene>
<accession>A0ABR2I3J8</accession>
<keyword evidence="1" id="KW-0732">Signal</keyword>
<feature type="chain" id="PRO_5046027193" description="Ecp2 effector protein domain-containing protein" evidence="1">
    <location>
        <begin position="22"/>
        <end position="194"/>
    </location>
</feature>
<reference evidence="2 3" key="1">
    <citation type="journal article" date="2024" name="IMA Fungus">
        <title>Apiospora arundinis, a panoply of carbohydrate-active enzymes and secondary metabolites.</title>
        <authorList>
            <person name="Sorensen T."/>
            <person name="Petersen C."/>
            <person name="Muurmann A.T."/>
            <person name="Christiansen J.V."/>
            <person name="Brundto M.L."/>
            <person name="Overgaard C.K."/>
            <person name="Boysen A.T."/>
            <person name="Wollenberg R.D."/>
            <person name="Larsen T.O."/>
            <person name="Sorensen J.L."/>
            <person name="Nielsen K.L."/>
            <person name="Sondergaard T.E."/>
        </authorList>
    </citation>
    <scope>NUCLEOTIDE SEQUENCE [LARGE SCALE GENOMIC DNA]</scope>
    <source>
        <strain evidence="2 3">AAU 773</strain>
    </source>
</reference>
<name>A0ABR2I3J8_9PEZI</name>
<comment type="caution">
    <text evidence="2">The sequence shown here is derived from an EMBL/GenBank/DDBJ whole genome shotgun (WGS) entry which is preliminary data.</text>
</comment>
<dbReference type="EMBL" id="JAPCWZ010000007">
    <property type="protein sequence ID" value="KAK8856668.1"/>
    <property type="molecule type" value="Genomic_DNA"/>
</dbReference>
<proteinExistence type="predicted"/>
<evidence type="ECO:0000256" key="1">
    <source>
        <dbReference type="SAM" id="SignalP"/>
    </source>
</evidence>
<evidence type="ECO:0008006" key="4">
    <source>
        <dbReference type="Google" id="ProtNLM"/>
    </source>
</evidence>
<protein>
    <recommendedName>
        <fullName evidence="4">Ecp2 effector protein domain-containing protein</fullName>
    </recommendedName>
</protein>
<sequence length="194" mass="21147">MRVVMNAYIVTALVGLDLTAALNGDVIAPVREKHKGKAYGIEDCPNSVCKGGNTDLCGETIFLRGPAYRAVYTKDEGARWSDCEALIKDLRAPPAKRLFLDGNKHDASGPKYHRVASRGQGAIDFRAGKDTPGHSFLSMGAADVEDILRDAKIRDGGKEEKNRDKLYSEGITTCGHLKIDWIIQNSTLPPLFST</sequence>
<feature type="signal peptide" evidence="1">
    <location>
        <begin position="1"/>
        <end position="21"/>
    </location>
</feature>
<keyword evidence="3" id="KW-1185">Reference proteome</keyword>